<accession>A0ABV6C2N5</accession>
<comment type="catalytic activity">
    <reaction evidence="9">
        <text>DNA(n) + a 2'-deoxyribonucleoside 5'-triphosphate = DNA(n+1) + diphosphate</text>
        <dbReference type="Rhea" id="RHEA:22508"/>
        <dbReference type="Rhea" id="RHEA-COMP:17339"/>
        <dbReference type="Rhea" id="RHEA-COMP:17340"/>
        <dbReference type="ChEBI" id="CHEBI:33019"/>
        <dbReference type="ChEBI" id="CHEBI:61560"/>
        <dbReference type="ChEBI" id="CHEBI:173112"/>
        <dbReference type="EC" id="2.7.7.7"/>
    </reaction>
</comment>
<sequence>MGAGQSFVHLHTHTEYSMLDGASRLSDLVRAALADGQPALGITDHGNMYGVLDFYKLCREHGITPVIGTEAYMAGESRHERPVRRGRLDDTGGEVDGGQKLYYHLTVLAETTEGYRNLMKLSSEAYLSGYYYKPRCDWELLERYHRGLIATSGCLGGVVLQALLAGDEQRATELAGRLQDIFGKDSFFVELQDHGLAEQHRTNPQLIALARRIGAPLLATNDSHYTRREDAEAHDALLCVQTGATIDDPKRFRFEGTEHYLKSAQEMRALFAEVPEACDNTLLIAERAQVEIAFGLDALPEPPIPAAFEGPTYEARAQAYLRHLALEGAKRRYGDQLPEVVTQRLEYELGVIGKMGFAAYFLVVGDLIRHAKEHGIRVGPGRGSAAGCLVAYCLGIVELDPIRYDLLFERFLNPGRKQMPDIDMDFDERYRGEMIRYAAERYGVDHVAQIVTFSTIKARAAVRDAARVLGYPYAVGDRIAKAMPPLVMGRDTPLRACLERTEGYEDGYVAAQGLREMYEQDPDARRVIDVARGLEGLRRQDGIHAAAVVITKEPLTEYLPVQRKPEAGQAPEDAPIVTQYEMHGVEELGLLKMDFLGLRNLSVIERALDLVERTTGQRPDIDRVPLDDPATFEMLRRGDTIGVFQLEGGPMRALIRSLAPTTFDDVAALVALYRPGPMAANMHRDYADRKNGRQPITYLHPDLEPILADTYGLMIYQESMMRVAQRFAGYTLEEADNLRKAAGKKIRAIMAAEREKFVAGCVAQGYGEELGTKLFDIIEPFADYAFNKSHSYGYGYVAYQTAWLKANYPVQYLAALLTSVKDDKDKTAVYLAECRAMGIEVLVPDINRSTAEFTPVLDQGGQRQILFGLAAVRNVGEGLVERIVEERDRNGPFADFYDFCERVDPAVLNKRTVESLVKAGAFDSLGHPRQGLLLAMDELVDRTLERRREQQAGIVSLFGSLDAGDPETASVTGRVPIPDQELSRADRLAFEKEMLGLYVSDHPLRGLEAALRRRTDTGLAELKDEGPLLDPARPEGAVRTVAGVVTNLSRRYTKRGELMATFVLEDLQAAVEVFVFPKVMAQVDHLLADDAVVIVKGRVDRRDDQVKLVCMELERVQATAEGTPALRVALEPTKVSAALAARLRTLLEEHPGPEPVVLEVGETALRLPPAWSVDSRRLLGPLREALGTAARVLPPTEWATSA</sequence>
<proteinExistence type="inferred from homology"/>
<dbReference type="Pfam" id="PF17657">
    <property type="entry name" value="DNA_pol3_finger"/>
    <property type="match status" value="1"/>
</dbReference>
<dbReference type="InterPro" id="IPR011708">
    <property type="entry name" value="DNA_pol3_alpha_NTPase_dom"/>
</dbReference>
<evidence type="ECO:0000256" key="2">
    <source>
        <dbReference type="ARBA" id="ARBA00009496"/>
    </source>
</evidence>
<evidence type="ECO:0000256" key="7">
    <source>
        <dbReference type="ARBA" id="ARBA00022705"/>
    </source>
</evidence>
<dbReference type="PANTHER" id="PTHR32294:SF0">
    <property type="entry name" value="DNA POLYMERASE III SUBUNIT ALPHA"/>
    <property type="match status" value="1"/>
</dbReference>
<evidence type="ECO:0000256" key="8">
    <source>
        <dbReference type="ARBA" id="ARBA00022932"/>
    </source>
</evidence>
<name>A0ABV6C2N5_9ACTN</name>
<dbReference type="Pfam" id="PF14579">
    <property type="entry name" value="HHH_6"/>
    <property type="match status" value="1"/>
</dbReference>
<evidence type="ECO:0000256" key="4">
    <source>
        <dbReference type="ARBA" id="ARBA00019114"/>
    </source>
</evidence>
<dbReference type="Pfam" id="PF07733">
    <property type="entry name" value="DNA_pol3_alpha"/>
    <property type="match status" value="1"/>
</dbReference>
<evidence type="ECO:0000256" key="1">
    <source>
        <dbReference type="ARBA" id="ARBA00004496"/>
    </source>
</evidence>
<dbReference type="Proteomes" id="UP001589788">
    <property type="component" value="Unassembled WGS sequence"/>
</dbReference>
<dbReference type="SUPFAM" id="SSF89550">
    <property type="entry name" value="PHP domain-like"/>
    <property type="match status" value="1"/>
</dbReference>
<dbReference type="InterPro" id="IPR004013">
    <property type="entry name" value="PHP_dom"/>
</dbReference>
<dbReference type="InterPro" id="IPR029460">
    <property type="entry name" value="DNAPol_HHH"/>
</dbReference>
<keyword evidence="7" id="KW-0235">DNA replication</keyword>
<evidence type="ECO:0000313" key="12">
    <source>
        <dbReference type="Proteomes" id="UP001589788"/>
    </source>
</evidence>
<reference evidence="11 12" key="1">
    <citation type="submission" date="2024-09" db="EMBL/GenBank/DDBJ databases">
        <authorList>
            <person name="Sun Q."/>
            <person name="Mori K."/>
        </authorList>
    </citation>
    <scope>NUCLEOTIDE SEQUENCE [LARGE SCALE GENOMIC DNA]</scope>
    <source>
        <strain evidence="11 12">JCM 15389</strain>
    </source>
</reference>
<comment type="subcellular location">
    <subcellularLocation>
        <location evidence="1">Cytoplasm</location>
    </subcellularLocation>
</comment>
<dbReference type="NCBIfam" id="NF005298">
    <property type="entry name" value="PRK06826.1"/>
    <property type="match status" value="1"/>
</dbReference>
<comment type="caution">
    <text evidence="11">The sequence shown here is derived from an EMBL/GenBank/DDBJ whole genome shotgun (WGS) entry which is preliminary data.</text>
</comment>
<protein>
    <recommendedName>
        <fullName evidence="4">DNA polymerase III subunit alpha</fullName>
        <ecNumber evidence="3">2.7.7.7</ecNumber>
    </recommendedName>
</protein>
<keyword evidence="5 11" id="KW-0808">Transferase</keyword>
<dbReference type="Pfam" id="PF02811">
    <property type="entry name" value="PHP"/>
    <property type="match status" value="1"/>
</dbReference>
<dbReference type="InterPro" id="IPR004805">
    <property type="entry name" value="DnaE2/DnaE/PolC"/>
</dbReference>
<dbReference type="InterPro" id="IPR003141">
    <property type="entry name" value="Pol/His_phosphatase_N"/>
</dbReference>
<evidence type="ECO:0000259" key="10">
    <source>
        <dbReference type="SMART" id="SM00481"/>
    </source>
</evidence>
<organism evidence="11 12">
    <name type="scientific">Aciditerrimonas ferrireducens</name>
    <dbReference type="NCBI Taxonomy" id="667306"/>
    <lineage>
        <taxon>Bacteria</taxon>
        <taxon>Bacillati</taxon>
        <taxon>Actinomycetota</taxon>
        <taxon>Acidimicrobiia</taxon>
        <taxon>Acidimicrobiales</taxon>
        <taxon>Acidimicrobiaceae</taxon>
        <taxon>Aciditerrimonas</taxon>
    </lineage>
</organism>
<dbReference type="RefSeq" id="WP_377788849.1">
    <property type="nucleotide sequence ID" value="NZ_JBHLYQ010000037.1"/>
</dbReference>
<dbReference type="EC" id="2.7.7.7" evidence="3"/>
<evidence type="ECO:0000256" key="5">
    <source>
        <dbReference type="ARBA" id="ARBA00022679"/>
    </source>
</evidence>
<dbReference type="Gene3D" id="3.20.20.140">
    <property type="entry name" value="Metal-dependent hydrolases"/>
    <property type="match status" value="1"/>
</dbReference>
<comment type="similarity">
    <text evidence="2">Belongs to the DNA polymerase type-C family. DnaE subfamily.</text>
</comment>
<dbReference type="Gene3D" id="1.10.150.870">
    <property type="match status" value="1"/>
</dbReference>
<keyword evidence="6 11" id="KW-0548">Nucleotidyltransferase</keyword>
<keyword evidence="12" id="KW-1185">Reference proteome</keyword>
<dbReference type="SMART" id="SM00481">
    <property type="entry name" value="POLIIIAc"/>
    <property type="match status" value="1"/>
</dbReference>
<dbReference type="NCBIfam" id="TIGR00594">
    <property type="entry name" value="polc"/>
    <property type="match status" value="1"/>
</dbReference>
<keyword evidence="8" id="KW-0239">DNA-directed DNA polymerase</keyword>
<dbReference type="PANTHER" id="PTHR32294">
    <property type="entry name" value="DNA POLYMERASE III SUBUNIT ALPHA"/>
    <property type="match status" value="1"/>
</dbReference>
<dbReference type="InterPro" id="IPR016195">
    <property type="entry name" value="Pol/histidinol_Pase-like"/>
</dbReference>
<evidence type="ECO:0000256" key="9">
    <source>
        <dbReference type="ARBA" id="ARBA00049244"/>
    </source>
</evidence>
<dbReference type="Pfam" id="PF01336">
    <property type="entry name" value="tRNA_anti-codon"/>
    <property type="match status" value="1"/>
</dbReference>
<dbReference type="CDD" id="cd12113">
    <property type="entry name" value="PHP_PolIIIA_DnaE3"/>
    <property type="match status" value="1"/>
</dbReference>
<evidence type="ECO:0000313" key="11">
    <source>
        <dbReference type="EMBL" id="MFC0081568.1"/>
    </source>
</evidence>
<dbReference type="InterPro" id="IPR040982">
    <property type="entry name" value="DNA_pol3_finger"/>
</dbReference>
<evidence type="ECO:0000256" key="3">
    <source>
        <dbReference type="ARBA" id="ARBA00012417"/>
    </source>
</evidence>
<gene>
    <name evidence="11" type="primary">dnaE</name>
    <name evidence="11" type="ORF">ACFFRE_05330</name>
</gene>
<dbReference type="SUPFAM" id="SSF160975">
    <property type="entry name" value="AF1531-like"/>
    <property type="match status" value="1"/>
</dbReference>
<feature type="domain" description="Polymerase/histidinol phosphatase N-terminal" evidence="10">
    <location>
        <begin position="8"/>
        <end position="75"/>
    </location>
</feature>
<dbReference type="CDD" id="cd04485">
    <property type="entry name" value="DnaE_OBF"/>
    <property type="match status" value="1"/>
</dbReference>
<dbReference type="NCBIfam" id="NF004226">
    <property type="entry name" value="PRK05673.1"/>
    <property type="match status" value="1"/>
</dbReference>
<evidence type="ECO:0000256" key="6">
    <source>
        <dbReference type="ARBA" id="ARBA00022695"/>
    </source>
</evidence>
<dbReference type="InterPro" id="IPR041931">
    <property type="entry name" value="DNA_pol3_alpha_thumb_dom"/>
</dbReference>
<dbReference type="EMBL" id="JBHLYQ010000037">
    <property type="protein sequence ID" value="MFC0081568.1"/>
    <property type="molecule type" value="Genomic_DNA"/>
</dbReference>
<dbReference type="InterPro" id="IPR004365">
    <property type="entry name" value="NA-bd_OB_tRNA"/>
</dbReference>
<dbReference type="GO" id="GO:0003887">
    <property type="term" value="F:DNA-directed DNA polymerase activity"/>
    <property type="evidence" value="ECO:0007669"/>
    <property type="project" value="UniProtKB-EC"/>
</dbReference>
<dbReference type="Gene3D" id="1.10.10.1600">
    <property type="entry name" value="Bacterial DNA polymerase III alpha subunit, thumb domain"/>
    <property type="match status" value="1"/>
</dbReference>